<proteinExistence type="predicted"/>
<dbReference type="Proteomes" id="UP001583177">
    <property type="component" value="Unassembled WGS sequence"/>
</dbReference>
<comment type="caution">
    <text evidence="2">The sequence shown here is derived from an EMBL/GenBank/DDBJ whole genome shotgun (WGS) entry which is preliminary data.</text>
</comment>
<evidence type="ECO:0000313" key="2">
    <source>
        <dbReference type="EMBL" id="KAL1848353.1"/>
    </source>
</evidence>
<keyword evidence="3" id="KW-1185">Reference proteome</keyword>
<evidence type="ECO:0000256" key="1">
    <source>
        <dbReference type="SAM" id="MobiDB-lite"/>
    </source>
</evidence>
<evidence type="ECO:0000313" key="3">
    <source>
        <dbReference type="Proteomes" id="UP001583177"/>
    </source>
</evidence>
<sequence>MVIGAGVGGGLGAKLAECKKSEPSAAPTETTACTTAGPDNGDASDDPDGYAPKLPKDIANLTQPAECAKLGGPNEHTAIGGLKYNFYCGMDAANSDKLKDLASLVTYPFPDCVEACAKMNELVVKNQNGSRCDSLVFGWQMSKDWKAHESNCWPKSGTAAEKINFNKPQYIYAETPQ</sequence>
<reference evidence="2 3" key="1">
    <citation type="journal article" date="2024" name="IMA Fungus">
        <title>IMA Genome - F19 : A genome assembly and annotation guide to empower mycologists, including annotated draft genome sequences of Ceratocystis pirilliformis, Diaporthe australafricana, Fusarium ophioides, Paecilomyces lecythidis, and Sporothrix stenoceras.</title>
        <authorList>
            <person name="Aylward J."/>
            <person name="Wilson A.M."/>
            <person name="Visagie C.M."/>
            <person name="Spraker J."/>
            <person name="Barnes I."/>
            <person name="Buitendag C."/>
            <person name="Ceriani C."/>
            <person name="Del Mar Angel L."/>
            <person name="du Plessis D."/>
            <person name="Fuchs T."/>
            <person name="Gasser K."/>
            <person name="Kramer D."/>
            <person name="Li W."/>
            <person name="Munsamy K."/>
            <person name="Piso A."/>
            <person name="Price J.L."/>
            <person name="Sonnekus B."/>
            <person name="Thomas C."/>
            <person name="van der Nest A."/>
            <person name="van Dijk A."/>
            <person name="van Heerden A."/>
            <person name="van Vuuren N."/>
            <person name="Yilmaz N."/>
            <person name="Duong T.A."/>
            <person name="van der Merwe N.A."/>
            <person name="Wingfield M.J."/>
            <person name="Wingfield B.D."/>
        </authorList>
    </citation>
    <scope>NUCLEOTIDE SEQUENCE [LARGE SCALE GENOMIC DNA]</scope>
    <source>
        <strain evidence="2 3">CMW 18300</strain>
    </source>
</reference>
<gene>
    <name evidence="2" type="ORF">Daus18300_013635</name>
</gene>
<accession>A0ABR3VYA8</accession>
<dbReference type="EMBL" id="JAWRVE010000220">
    <property type="protein sequence ID" value="KAL1848353.1"/>
    <property type="molecule type" value="Genomic_DNA"/>
</dbReference>
<feature type="region of interest" description="Disordered" evidence="1">
    <location>
        <begin position="20"/>
        <end position="55"/>
    </location>
</feature>
<name>A0ABR3VYA8_9PEZI</name>
<feature type="compositionally biased region" description="Low complexity" evidence="1">
    <location>
        <begin position="23"/>
        <end position="36"/>
    </location>
</feature>
<organism evidence="2 3">
    <name type="scientific">Diaporthe australafricana</name>
    <dbReference type="NCBI Taxonomy" id="127596"/>
    <lineage>
        <taxon>Eukaryota</taxon>
        <taxon>Fungi</taxon>
        <taxon>Dikarya</taxon>
        <taxon>Ascomycota</taxon>
        <taxon>Pezizomycotina</taxon>
        <taxon>Sordariomycetes</taxon>
        <taxon>Sordariomycetidae</taxon>
        <taxon>Diaporthales</taxon>
        <taxon>Diaporthaceae</taxon>
        <taxon>Diaporthe</taxon>
    </lineage>
</organism>
<protein>
    <submittedName>
        <fullName evidence="2">Uncharacterized protein</fullName>
    </submittedName>
</protein>